<dbReference type="PANTHER" id="PTHR43393">
    <property type="entry name" value="CYTOKININ RIBOSIDE 5'-MONOPHOSPHATE PHOSPHORIBOHYDROLASE"/>
    <property type="match status" value="1"/>
</dbReference>
<dbReference type="GO" id="GO:0009691">
    <property type="term" value="P:cytokinin biosynthetic process"/>
    <property type="evidence" value="ECO:0007669"/>
    <property type="project" value="InterPro"/>
</dbReference>
<dbReference type="Proteomes" id="UP000230154">
    <property type="component" value="Unassembled WGS sequence"/>
</dbReference>
<reference evidence="2" key="1">
    <citation type="submission" date="2017-09" db="EMBL/GenBank/DDBJ databases">
        <title>Depth-based differentiation of microbial function through sediment-hosted aquifers and enrichment of novel symbionts in the deep terrestrial subsurface.</title>
        <authorList>
            <person name="Probst A.J."/>
            <person name="Ladd B."/>
            <person name="Jarett J.K."/>
            <person name="Geller-Mcgrath D.E."/>
            <person name="Sieber C.M.K."/>
            <person name="Emerson J.B."/>
            <person name="Anantharaman K."/>
            <person name="Thomas B.C."/>
            <person name="Malmstrom R."/>
            <person name="Stieglmeier M."/>
            <person name="Klingl A."/>
            <person name="Woyke T."/>
            <person name="Ryan C.M."/>
            <person name="Banfield J.F."/>
        </authorList>
    </citation>
    <scope>NUCLEOTIDE SEQUENCE [LARGE SCALE GENOMIC DNA]</scope>
</reference>
<dbReference type="AlphaFoldDB" id="A0A2H0TTJ4"/>
<evidence type="ECO:0000313" key="2">
    <source>
        <dbReference type="Proteomes" id="UP000230154"/>
    </source>
</evidence>
<dbReference type="NCBIfam" id="TIGR00730">
    <property type="entry name" value="Rossman fold protein, TIGR00730 family"/>
    <property type="match status" value="2"/>
</dbReference>
<sequence length="454" mass="50592">MPKKKEGMSFVDFSERLNESGNFREPWRIFRIMSEFVEGYQFLSTVKQEVTVLGSARTKKDTKYYKLAREVGKLLAKDGYTIMTGGGPGIMEAANRGAKDAGGESIGINIQLPFEQTINPFVTKSINVYYFFTRKVFLTSPAHSFLYFPGGYGTLDEFFEVVNHMDLGKMCHVPTILVGPEYWNPLLEFLQNEACSRGIIDQKEVERWIVVDSAKQAQKAVKAHGKEAGVCELSPSNFHSGQADMDWRVFSIMAEIVQGFEFLTGLVEDVTVLGTRSIGTESPYYAAAKDLGKQLAENGYATVTGGADGIAEAANKGAMTAGGESYGIGLTVNNEQRLNDYLNKSIMFKFPFTRKLIVTAPSKAFVFFPGGFGTMHHLLEVLTLIQTGKMQKIPIILYDSAFWAPFNKFIEQVLNKKFHTISPSDASLYTVVDDIDDAMKIINKFRKKKSPTKK</sequence>
<dbReference type="InterPro" id="IPR031100">
    <property type="entry name" value="LOG_fam"/>
</dbReference>
<dbReference type="EMBL" id="PFCB01000002">
    <property type="protein sequence ID" value="PIR74856.1"/>
    <property type="molecule type" value="Genomic_DNA"/>
</dbReference>
<comment type="caution">
    <text evidence="1">The sequence shown here is derived from an EMBL/GenBank/DDBJ whole genome shotgun (WGS) entry which is preliminary data.</text>
</comment>
<gene>
    <name evidence="1" type="ORF">COU35_00065</name>
</gene>
<organism evidence="1 2">
    <name type="scientific">Candidatus Magasanikbacteria bacterium CG10_big_fil_rev_8_21_14_0_10_47_10</name>
    <dbReference type="NCBI Taxonomy" id="1974652"/>
    <lineage>
        <taxon>Bacteria</taxon>
        <taxon>Candidatus Magasanikiibacteriota</taxon>
    </lineage>
</organism>
<dbReference type="Pfam" id="PF03641">
    <property type="entry name" value="Lysine_decarbox"/>
    <property type="match status" value="2"/>
</dbReference>
<accession>A0A2H0TTJ4</accession>
<dbReference type="InterPro" id="IPR005269">
    <property type="entry name" value="LOG"/>
</dbReference>
<dbReference type="InterPro" id="IPR052341">
    <property type="entry name" value="LOG_family_nucleotidases"/>
</dbReference>
<dbReference type="Gene3D" id="3.40.50.450">
    <property type="match status" value="2"/>
</dbReference>
<evidence type="ECO:0000313" key="1">
    <source>
        <dbReference type="EMBL" id="PIR74856.1"/>
    </source>
</evidence>
<proteinExistence type="predicted"/>
<dbReference type="PANTHER" id="PTHR43393:SF3">
    <property type="entry name" value="LYSINE DECARBOXYLASE-LIKE PROTEIN"/>
    <property type="match status" value="1"/>
</dbReference>
<dbReference type="SUPFAM" id="SSF102405">
    <property type="entry name" value="MCP/YpsA-like"/>
    <property type="match status" value="2"/>
</dbReference>
<dbReference type="GO" id="GO:0016787">
    <property type="term" value="F:hydrolase activity"/>
    <property type="evidence" value="ECO:0007669"/>
    <property type="project" value="InterPro"/>
</dbReference>
<dbReference type="GO" id="GO:0005829">
    <property type="term" value="C:cytosol"/>
    <property type="evidence" value="ECO:0007669"/>
    <property type="project" value="TreeGrafter"/>
</dbReference>
<name>A0A2H0TTJ4_9BACT</name>
<evidence type="ECO:0008006" key="3">
    <source>
        <dbReference type="Google" id="ProtNLM"/>
    </source>
</evidence>
<protein>
    <recommendedName>
        <fullName evidence="3">Cytokinin riboside 5'-monophosphate phosphoribohydrolase</fullName>
    </recommendedName>
</protein>